<dbReference type="OrthoDB" id="423921at2"/>
<protein>
    <submittedName>
        <fullName evidence="1">N-acetyltransferase</fullName>
    </submittedName>
</protein>
<organism evidence="1 2">
    <name type="scientific">Paenibacillus baekrokdamisoli</name>
    <dbReference type="NCBI Taxonomy" id="1712516"/>
    <lineage>
        <taxon>Bacteria</taxon>
        <taxon>Bacillati</taxon>
        <taxon>Bacillota</taxon>
        <taxon>Bacilli</taxon>
        <taxon>Bacillales</taxon>
        <taxon>Paenibacillaceae</taxon>
        <taxon>Paenibacillus</taxon>
    </lineage>
</organism>
<dbReference type="SUPFAM" id="SSF55729">
    <property type="entry name" value="Acyl-CoA N-acyltransferases (Nat)"/>
    <property type="match status" value="1"/>
</dbReference>
<dbReference type="KEGG" id="pbk:Back11_46320"/>
<dbReference type="PROSITE" id="PS51186">
    <property type="entry name" value="GNAT"/>
    <property type="match status" value="1"/>
</dbReference>
<keyword evidence="2" id="KW-1185">Reference proteome</keyword>
<reference evidence="1 2" key="1">
    <citation type="submission" date="2018-11" db="EMBL/GenBank/DDBJ databases">
        <title>Complete genome sequence of Paenibacillus baekrokdamisoli strain KCTC 33723.</title>
        <authorList>
            <person name="Kang S.W."/>
            <person name="Lee K.C."/>
            <person name="Kim K.K."/>
            <person name="Kim J.S."/>
            <person name="Kim D.S."/>
            <person name="Ko S.H."/>
            <person name="Yang S.H."/>
            <person name="Lee J.S."/>
        </authorList>
    </citation>
    <scope>NUCLEOTIDE SEQUENCE [LARGE SCALE GENOMIC DNA]</scope>
    <source>
        <strain evidence="1 2">KCTC 33723</strain>
    </source>
</reference>
<gene>
    <name evidence="1" type="ORF">Back11_46320</name>
</gene>
<dbReference type="AlphaFoldDB" id="A0A3G9IWK3"/>
<dbReference type="Pfam" id="PF00583">
    <property type="entry name" value="Acetyltransf_1"/>
    <property type="match status" value="1"/>
</dbReference>
<evidence type="ECO:0000313" key="1">
    <source>
        <dbReference type="EMBL" id="BBH23287.1"/>
    </source>
</evidence>
<dbReference type="Gene3D" id="3.40.630.30">
    <property type="match status" value="1"/>
</dbReference>
<evidence type="ECO:0000313" key="2">
    <source>
        <dbReference type="Proteomes" id="UP000275368"/>
    </source>
</evidence>
<dbReference type="InterPro" id="IPR016181">
    <property type="entry name" value="Acyl_CoA_acyltransferase"/>
</dbReference>
<keyword evidence="1" id="KW-0808">Transferase</keyword>
<dbReference type="RefSeq" id="WP_125662690.1">
    <property type="nucleotide sequence ID" value="NZ_AP019308.1"/>
</dbReference>
<accession>A0A3G9IWK3</accession>
<dbReference type="Proteomes" id="UP000275368">
    <property type="component" value="Chromosome"/>
</dbReference>
<name>A0A3G9IWK3_9BACL</name>
<dbReference type="GO" id="GO:0016747">
    <property type="term" value="F:acyltransferase activity, transferring groups other than amino-acyl groups"/>
    <property type="evidence" value="ECO:0007669"/>
    <property type="project" value="InterPro"/>
</dbReference>
<dbReference type="EMBL" id="AP019308">
    <property type="protein sequence ID" value="BBH23287.1"/>
    <property type="molecule type" value="Genomic_DNA"/>
</dbReference>
<proteinExistence type="predicted"/>
<sequence length="178" mass="20156">MTIPPIASTEIFTVTALSPELAAMLCTWRYDPPFDFYNWSSWEVMLQLGIEFGDEYIRDKQYAAVLDQKGTFVGFAQFFPLLDVTRIGLGLRPDLCGNGLGLPMVKAIVSEALRRSPSDEIDLEVHVWNLRAIRTYEQADFIITDTYPKRTADGLVDVHCMTYTPQPPAEQLNESFNP</sequence>
<dbReference type="InterPro" id="IPR000182">
    <property type="entry name" value="GNAT_dom"/>
</dbReference>